<evidence type="ECO:0000313" key="4">
    <source>
        <dbReference type="Proteomes" id="UP000178953"/>
    </source>
</evidence>
<evidence type="ECO:0000313" key="3">
    <source>
        <dbReference type="EMBL" id="OFJ53345.1"/>
    </source>
</evidence>
<feature type="domain" description="Peptidoglycan-binding protein ArfA BON-like" evidence="2">
    <location>
        <begin position="86"/>
        <end position="130"/>
    </location>
</feature>
<dbReference type="OrthoDB" id="9782229at2"/>
<dbReference type="AlphaFoldDB" id="A0A1E8Q4B9"/>
<sequence>MAGPPQDRAVAEWRPASRFYRRRPGIGWVAALIAVPLLLAGIDRATTDVETAPPVRAPASSAAPASPSASPSPTSSAPAKPLGRFSIVRAGTGYTLAGEMPDAAEKSSLISSLGLIMPGASLTDQLTVNPAVRGPDFAALGGVFSTIPDVDDFSLRFDGTTLTLTGTTRDAKARDAAGESAAAAWPNTRLVNDIRVG</sequence>
<reference evidence="3 4" key="1">
    <citation type="submission" date="2016-09" db="EMBL/GenBank/DDBJ databases">
        <title>genome sequence of Mycobacterium sp. 739 SCH.</title>
        <authorList>
            <person name="Greninger A.L."/>
            <person name="Qin X."/>
            <person name="Jerome K."/>
            <person name="Vora S."/>
            <person name="Quinn K."/>
        </authorList>
    </citation>
    <scope>NUCLEOTIDE SEQUENCE [LARGE SCALE GENOMIC DNA]</scope>
    <source>
        <strain evidence="3 4">SCH</strain>
    </source>
</reference>
<proteinExistence type="predicted"/>
<gene>
    <name evidence="3" type="ORF">BEL07_12815</name>
</gene>
<dbReference type="Proteomes" id="UP000178953">
    <property type="component" value="Unassembled WGS sequence"/>
</dbReference>
<feature type="region of interest" description="Disordered" evidence="1">
    <location>
        <begin position="53"/>
        <end position="81"/>
    </location>
</feature>
<dbReference type="EMBL" id="MCHX01000026">
    <property type="protein sequence ID" value="OFJ53345.1"/>
    <property type="molecule type" value="Genomic_DNA"/>
</dbReference>
<dbReference type="Gene3D" id="3.40.1520.20">
    <property type="match status" value="1"/>
</dbReference>
<evidence type="ECO:0000259" key="2">
    <source>
        <dbReference type="Pfam" id="PF21923"/>
    </source>
</evidence>
<name>A0A1E8Q4B9_9MYCO</name>
<dbReference type="RefSeq" id="WP_070353487.1">
    <property type="nucleotide sequence ID" value="NZ_CP043474.1"/>
</dbReference>
<dbReference type="Pfam" id="PF21923">
    <property type="entry name" value="BON_like"/>
    <property type="match status" value="1"/>
</dbReference>
<dbReference type="InterPro" id="IPR054121">
    <property type="entry name" value="ArfA_BON-like"/>
</dbReference>
<organism evidence="3 4">
    <name type="scientific">Mycolicibacterium grossiae</name>
    <dbReference type="NCBI Taxonomy" id="1552759"/>
    <lineage>
        <taxon>Bacteria</taxon>
        <taxon>Bacillati</taxon>
        <taxon>Actinomycetota</taxon>
        <taxon>Actinomycetes</taxon>
        <taxon>Mycobacteriales</taxon>
        <taxon>Mycobacteriaceae</taxon>
        <taxon>Mycolicibacterium</taxon>
    </lineage>
</organism>
<evidence type="ECO:0000256" key="1">
    <source>
        <dbReference type="SAM" id="MobiDB-lite"/>
    </source>
</evidence>
<accession>A0A1E8Q4B9</accession>
<comment type="caution">
    <text evidence="3">The sequence shown here is derived from an EMBL/GenBank/DDBJ whole genome shotgun (WGS) entry which is preliminary data.</text>
</comment>
<protein>
    <recommendedName>
        <fullName evidence="2">Peptidoglycan-binding protein ArfA BON-like domain-containing protein</fullName>
    </recommendedName>
</protein>
<keyword evidence="4" id="KW-1185">Reference proteome</keyword>